<proteinExistence type="predicted"/>
<organism evidence="1 2">
    <name type="scientific">Brachionus plicatilis</name>
    <name type="common">Marine rotifer</name>
    <name type="synonym">Brachionus muelleri</name>
    <dbReference type="NCBI Taxonomy" id="10195"/>
    <lineage>
        <taxon>Eukaryota</taxon>
        <taxon>Metazoa</taxon>
        <taxon>Spiralia</taxon>
        <taxon>Gnathifera</taxon>
        <taxon>Rotifera</taxon>
        <taxon>Eurotatoria</taxon>
        <taxon>Monogononta</taxon>
        <taxon>Pseudotrocha</taxon>
        <taxon>Ploima</taxon>
        <taxon>Brachionidae</taxon>
        <taxon>Brachionus</taxon>
    </lineage>
</organism>
<dbReference type="Proteomes" id="UP000276133">
    <property type="component" value="Unassembled WGS sequence"/>
</dbReference>
<evidence type="ECO:0000313" key="2">
    <source>
        <dbReference type="Proteomes" id="UP000276133"/>
    </source>
</evidence>
<protein>
    <submittedName>
        <fullName evidence="1">Uncharacterized protein</fullName>
    </submittedName>
</protein>
<comment type="caution">
    <text evidence="1">The sequence shown here is derived from an EMBL/GenBank/DDBJ whole genome shotgun (WGS) entry which is preliminary data.</text>
</comment>
<accession>A0A3M7P6Y0</accession>
<name>A0A3M7P6Y0_BRAPC</name>
<keyword evidence="2" id="KW-1185">Reference proteome</keyword>
<evidence type="ECO:0000313" key="1">
    <source>
        <dbReference type="EMBL" id="RMZ94828.1"/>
    </source>
</evidence>
<dbReference type="EMBL" id="REGN01012785">
    <property type="protein sequence ID" value="RMZ94828.1"/>
    <property type="molecule type" value="Genomic_DNA"/>
</dbReference>
<gene>
    <name evidence="1" type="ORF">BpHYR1_032876</name>
</gene>
<dbReference type="AlphaFoldDB" id="A0A3M7P6Y0"/>
<sequence>MEFRVRKIMELTHADQFEIFCIFVTLNTFFSRQLINVFNPNTDGSFLELIHDVQKVNSFPDKLDILLNKMVFIHPLLKQMNYFSLVVPILIKNLSRLINESLQKPAEIRYPACLFSNFIFLHFFTISNYFLQELSKNYNYLADFESTVPKDIDILCVRKCKLT</sequence>
<reference evidence="1 2" key="1">
    <citation type="journal article" date="2018" name="Sci. Rep.">
        <title>Genomic signatures of local adaptation to the degree of environmental predictability in rotifers.</title>
        <authorList>
            <person name="Franch-Gras L."/>
            <person name="Hahn C."/>
            <person name="Garcia-Roger E.M."/>
            <person name="Carmona M.J."/>
            <person name="Serra M."/>
            <person name="Gomez A."/>
        </authorList>
    </citation>
    <scope>NUCLEOTIDE SEQUENCE [LARGE SCALE GENOMIC DNA]</scope>
    <source>
        <strain evidence="1">HYR1</strain>
    </source>
</reference>